<name>A0A9D4XXH5_PEA</name>
<organism evidence="1 2">
    <name type="scientific">Pisum sativum</name>
    <name type="common">Garden pea</name>
    <name type="synonym">Lathyrus oleraceus</name>
    <dbReference type="NCBI Taxonomy" id="3888"/>
    <lineage>
        <taxon>Eukaryota</taxon>
        <taxon>Viridiplantae</taxon>
        <taxon>Streptophyta</taxon>
        <taxon>Embryophyta</taxon>
        <taxon>Tracheophyta</taxon>
        <taxon>Spermatophyta</taxon>
        <taxon>Magnoliopsida</taxon>
        <taxon>eudicotyledons</taxon>
        <taxon>Gunneridae</taxon>
        <taxon>Pentapetalae</taxon>
        <taxon>rosids</taxon>
        <taxon>fabids</taxon>
        <taxon>Fabales</taxon>
        <taxon>Fabaceae</taxon>
        <taxon>Papilionoideae</taxon>
        <taxon>50 kb inversion clade</taxon>
        <taxon>NPAAA clade</taxon>
        <taxon>Hologalegina</taxon>
        <taxon>IRL clade</taxon>
        <taxon>Fabeae</taxon>
        <taxon>Lathyrus</taxon>
    </lineage>
</organism>
<sequence length="101" mass="11442">MVAEYYLQFTSLANRVYGLSNDALIDCFISGLNVNALIDCFISGLNVDIHRDILIHTPTSIVSLTKVYEEKYTPITKKKTQPLILPTNPSSIKQIITRKIW</sequence>
<protein>
    <recommendedName>
        <fullName evidence="3">Retrotransposon gag domain-containing protein</fullName>
    </recommendedName>
</protein>
<accession>A0A9D4XXH5</accession>
<dbReference type="AlphaFoldDB" id="A0A9D4XXH5"/>
<proteinExistence type="predicted"/>
<evidence type="ECO:0008006" key="3">
    <source>
        <dbReference type="Google" id="ProtNLM"/>
    </source>
</evidence>
<feature type="non-terminal residue" evidence="1">
    <location>
        <position position="101"/>
    </location>
</feature>
<evidence type="ECO:0000313" key="1">
    <source>
        <dbReference type="EMBL" id="KAI5428894.1"/>
    </source>
</evidence>
<gene>
    <name evidence="1" type="ORF">KIW84_033764</name>
</gene>
<dbReference type="Gramene" id="Psat03G0376400-T1">
    <property type="protein sequence ID" value="KAI5428894.1"/>
    <property type="gene ID" value="KIW84_033764"/>
</dbReference>
<keyword evidence="2" id="KW-1185">Reference proteome</keyword>
<dbReference type="EMBL" id="JAMSHJ010000003">
    <property type="protein sequence ID" value="KAI5428894.1"/>
    <property type="molecule type" value="Genomic_DNA"/>
</dbReference>
<reference evidence="1 2" key="1">
    <citation type="journal article" date="2022" name="Nat. Genet.">
        <title>Improved pea reference genome and pan-genome highlight genomic features and evolutionary characteristics.</title>
        <authorList>
            <person name="Yang T."/>
            <person name="Liu R."/>
            <person name="Luo Y."/>
            <person name="Hu S."/>
            <person name="Wang D."/>
            <person name="Wang C."/>
            <person name="Pandey M.K."/>
            <person name="Ge S."/>
            <person name="Xu Q."/>
            <person name="Li N."/>
            <person name="Li G."/>
            <person name="Huang Y."/>
            <person name="Saxena R.K."/>
            <person name="Ji Y."/>
            <person name="Li M."/>
            <person name="Yan X."/>
            <person name="He Y."/>
            <person name="Liu Y."/>
            <person name="Wang X."/>
            <person name="Xiang C."/>
            <person name="Varshney R.K."/>
            <person name="Ding H."/>
            <person name="Gao S."/>
            <person name="Zong X."/>
        </authorList>
    </citation>
    <scope>NUCLEOTIDE SEQUENCE [LARGE SCALE GENOMIC DNA]</scope>
    <source>
        <strain evidence="1 2">cv. Zhongwan 6</strain>
    </source>
</reference>
<dbReference type="Proteomes" id="UP001058974">
    <property type="component" value="Chromosome 3"/>
</dbReference>
<comment type="caution">
    <text evidence="1">The sequence shown here is derived from an EMBL/GenBank/DDBJ whole genome shotgun (WGS) entry which is preliminary data.</text>
</comment>
<evidence type="ECO:0000313" key="2">
    <source>
        <dbReference type="Proteomes" id="UP001058974"/>
    </source>
</evidence>